<dbReference type="Pfam" id="PF04214">
    <property type="entry name" value="DUF411"/>
    <property type="match status" value="1"/>
</dbReference>
<accession>A0A382IA59</accession>
<protein>
    <recommendedName>
        <fullName evidence="2">DUF411 domain-containing protein</fullName>
    </recommendedName>
</protein>
<dbReference type="EMBL" id="UINC01066186">
    <property type="protein sequence ID" value="SVB96624.1"/>
    <property type="molecule type" value="Genomic_DNA"/>
</dbReference>
<reference evidence="1" key="1">
    <citation type="submission" date="2018-05" db="EMBL/GenBank/DDBJ databases">
        <authorList>
            <person name="Lanie J.A."/>
            <person name="Ng W.-L."/>
            <person name="Kazmierczak K.M."/>
            <person name="Andrzejewski T.M."/>
            <person name="Davidsen T.M."/>
            <person name="Wayne K.J."/>
            <person name="Tettelin H."/>
            <person name="Glass J.I."/>
            <person name="Rusch D."/>
            <person name="Podicherti R."/>
            <person name="Tsui H.-C.T."/>
            <person name="Winkler M.E."/>
        </authorList>
    </citation>
    <scope>NUCLEOTIDE SEQUENCE</scope>
</reference>
<dbReference type="InterPro" id="IPR036249">
    <property type="entry name" value="Thioredoxin-like_sf"/>
</dbReference>
<evidence type="ECO:0008006" key="2">
    <source>
        <dbReference type="Google" id="ProtNLM"/>
    </source>
</evidence>
<name>A0A382IA59_9ZZZZ</name>
<dbReference type="SUPFAM" id="SSF52833">
    <property type="entry name" value="Thioredoxin-like"/>
    <property type="match status" value="1"/>
</dbReference>
<dbReference type="InterPro" id="IPR007332">
    <property type="entry name" value="DUF411"/>
</dbReference>
<proteinExistence type="predicted"/>
<organism evidence="1">
    <name type="scientific">marine metagenome</name>
    <dbReference type="NCBI Taxonomy" id="408172"/>
    <lineage>
        <taxon>unclassified sequences</taxon>
        <taxon>metagenomes</taxon>
        <taxon>ecological metagenomes</taxon>
    </lineage>
</organism>
<evidence type="ECO:0000313" key="1">
    <source>
        <dbReference type="EMBL" id="SVB96624.1"/>
    </source>
</evidence>
<gene>
    <name evidence="1" type="ORF">METZ01_LOCUS249478</name>
</gene>
<dbReference type="PROSITE" id="PS51257">
    <property type="entry name" value="PROKAR_LIPOPROTEIN"/>
    <property type="match status" value="1"/>
</dbReference>
<sequence length="175" mass="18317">MDKDLRLMKQLLTLAAVAILAACGPADLAQDSQAGAALTLAAADQDLPTILVYKTSTCGCCRGWVEHLREAGFSVDARDVAGGNPELMRIKVDAGVPGQMATCHTALVDGYVVEGHVPADHIKQLVADRPNVAGIAVPGMPMGSPGMEGPNAQPYRVLSWDNNGELGVFAEVDPR</sequence>
<dbReference type="AlphaFoldDB" id="A0A382IA59"/>